<keyword evidence="3" id="KW-0464">Manganese</keyword>
<reference evidence="5 6" key="1">
    <citation type="submission" date="2018-11" db="EMBL/GenBank/DDBJ databases">
        <title>Genomic Encyclopedia of Type Strains, Phase IV (KMG-IV): sequencing the most valuable type-strain genomes for metagenomic binning, comparative biology and taxonomic classification.</title>
        <authorList>
            <person name="Goeker M."/>
        </authorList>
    </citation>
    <scope>NUCLEOTIDE SEQUENCE [LARGE SCALE GENOMIC DNA]</scope>
    <source>
        <strain evidence="5 6">DSM 100316</strain>
    </source>
</reference>
<dbReference type="Proteomes" id="UP000275394">
    <property type="component" value="Unassembled WGS sequence"/>
</dbReference>
<keyword evidence="6" id="KW-1185">Reference proteome</keyword>
<dbReference type="PANTHER" id="PTHR21337">
    <property type="entry name" value="PHOSPHO-2-DEHYDRO-3-DEOXYHEPTONATE ALDOLASE 1, 2"/>
    <property type="match status" value="1"/>
</dbReference>
<dbReference type="AlphaFoldDB" id="A0A3N2DK17"/>
<gene>
    <name evidence="5" type="ORF">EDC56_2744</name>
</gene>
<feature type="binding site" evidence="3">
    <location>
        <position position="111"/>
    </location>
    <ligand>
        <name>phosphoenolpyruvate</name>
        <dbReference type="ChEBI" id="CHEBI:58702"/>
    </ligand>
</feature>
<name>A0A3N2DK17_9GAMM</name>
<feature type="binding site" evidence="3">
    <location>
        <begin position="270"/>
        <end position="271"/>
    </location>
    <ligand>
        <name>phosphoenolpyruvate</name>
        <dbReference type="ChEBI" id="CHEBI:58702"/>
    </ligand>
</feature>
<dbReference type="RefSeq" id="WP_245980704.1">
    <property type="nucleotide sequence ID" value="NZ_RKHR01000005.1"/>
</dbReference>
<dbReference type="InterPro" id="IPR002480">
    <property type="entry name" value="DAHP_synth_2"/>
</dbReference>
<accession>A0A3N2DK17</accession>
<dbReference type="Pfam" id="PF01474">
    <property type="entry name" value="DAHP_synth_2"/>
    <property type="match status" value="1"/>
</dbReference>
<organism evidence="5 6">
    <name type="scientific">Sinobacterium caligoides</name>
    <dbReference type="NCBI Taxonomy" id="933926"/>
    <lineage>
        <taxon>Bacteria</taxon>
        <taxon>Pseudomonadati</taxon>
        <taxon>Pseudomonadota</taxon>
        <taxon>Gammaproteobacteria</taxon>
        <taxon>Cellvibrionales</taxon>
        <taxon>Spongiibacteraceae</taxon>
        <taxon>Sinobacterium</taxon>
    </lineage>
</organism>
<feature type="binding site" evidence="3">
    <location>
        <position position="356"/>
    </location>
    <ligand>
        <name>Mn(2+)</name>
        <dbReference type="ChEBI" id="CHEBI:29035"/>
    </ligand>
</feature>
<dbReference type="GO" id="GO:0003849">
    <property type="term" value="F:3-deoxy-7-phosphoheptulonate synthase activity"/>
    <property type="evidence" value="ECO:0007669"/>
    <property type="project" value="UniProtKB-EC"/>
</dbReference>
<keyword evidence="3" id="KW-0170">Cobalt</keyword>
<comment type="similarity">
    <text evidence="1 4">Belongs to the class-II DAHP synthase family.</text>
</comment>
<dbReference type="Gene3D" id="3.20.20.70">
    <property type="entry name" value="Aldolase class I"/>
    <property type="match status" value="1"/>
</dbReference>
<feature type="binding site" evidence="3">
    <location>
        <position position="324"/>
    </location>
    <ligand>
        <name>phosphoenolpyruvate</name>
        <dbReference type="ChEBI" id="CHEBI:58702"/>
    </ligand>
</feature>
<comment type="cofactor">
    <cofactor evidence="3">
        <name>Mn(2+)</name>
        <dbReference type="ChEBI" id="CHEBI:29035"/>
    </cofactor>
    <cofactor evidence="3">
        <name>Co(2+)</name>
        <dbReference type="ChEBI" id="CHEBI:48828"/>
    </cofactor>
    <cofactor evidence="3">
        <name>Cd(2+)</name>
        <dbReference type="ChEBI" id="CHEBI:48775"/>
    </cofactor>
    <text evidence="3">Binds 1 divalent cation per subunit. The enzyme is active with manganese, cobalt or cadmium ions.</text>
</comment>
<feature type="binding site" evidence="3">
    <location>
        <position position="293"/>
    </location>
    <ligand>
        <name>phosphoenolpyruvate</name>
        <dbReference type="ChEBI" id="CHEBI:58702"/>
    </ligand>
</feature>
<dbReference type="SUPFAM" id="SSF51569">
    <property type="entry name" value="Aldolase"/>
    <property type="match status" value="1"/>
</dbReference>
<dbReference type="EMBL" id="RKHR01000005">
    <property type="protein sequence ID" value="ROS00108.1"/>
    <property type="molecule type" value="Genomic_DNA"/>
</dbReference>
<evidence type="ECO:0000313" key="6">
    <source>
        <dbReference type="Proteomes" id="UP000275394"/>
    </source>
</evidence>
<feature type="binding site" evidence="3">
    <location>
        <position position="398"/>
    </location>
    <ligand>
        <name>Mn(2+)</name>
        <dbReference type="ChEBI" id="CHEBI:29035"/>
    </ligand>
</feature>
<evidence type="ECO:0000256" key="3">
    <source>
        <dbReference type="PIRSR" id="PIRSR602480-1"/>
    </source>
</evidence>
<feature type="binding site" evidence="3">
    <location>
        <position position="72"/>
    </location>
    <ligand>
        <name>Mn(2+)</name>
        <dbReference type="ChEBI" id="CHEBI:29035"/>
    </ligand>
</feature>
<evidence type="ECO:0000313" key="5">
    <source>
        <dbReference type="EMBL" id="ROS00108.1"/>
    </source>
</evidence>
<proteinExistence type="inferred from homology"/>
<sequence>MTTSKSSWQPDSWRQQTGLQMPHYHDQASLSSVTQSLRGMPALVLPEEIQRLRQQLAMAERGEAFLLQAGDCAESFNDFGETKLRATFQQILQMAVVLTHGLERPVIKLGRIAGQYAKPRSSDKESRGDQSLPSYRGDIINGVDFTAEARVPDPQRMLQAYHFSACGLNLLRALSSSGEADLNQVKQWNRAFVANSQASATYQEVTAQIEQSLAFMNVVGINTSNTPSLHQVDLFCSHEALLLEYEQALVRQDRNGDFYGGSGHMLWIGERTRQLNSAHVEFLRGLSNPVGIKVGPTATSDSILPLLDTLNPDNASGRITLISRMGADNIEQLLPPLVRDLKRDGRNVCWISDPMHGNTQSTKHGYKTRDFNNIIREIKGFFAVHQAEGSVAGGVHLELTGEHVTECIGGITGISESDLEQCYKTQCDPRLNGDQGLELAFLVAELLR</sequence>
<keyword evidence="2 4" id="KW-0808">Transferase</keyword>
<dbReference type="EC" id="2.5.1.54" evidence="4"/>
<dbReference type="PANTHER" id="PTHR21337:SF0">
    <property type="entry name" value="PHOSPHO-2-DEHYDRO-3-DEOXYHEPTONATE ALDOLASE"/>
    <property type="match status" value="1"/>
</dbReference>
<keyword evidence="3" id="KW-0104">Cadmium</keyword>
<dbReference type="NCBIfam" id="TIGR01358">
    <property type="entry name" value="DAHP_synth_II"/>
    <property type="match status" value="1"/>
</dbReference>
<comment type="caution">
    <text evidence="5">The sequence shown here is derived from an EMBL/GenBank/DDBJ whole genome shotgun (WGS) entry which is preliminary data.</text>
</comment>
<evidence type="ECO:0000256" key="1">
    <source>
        <dbReference type="ARBA" id="ARBA00008911"/>
    </source>
</evidence>
<dbReference type="GO" id="GO:0009073">
    <property type="term" value="P:aromatic amino acid family biosynthetic process"/>
    <property type="evidence" value="ECO:0007669"/>
    <property type="project" value="InterPro"/>
</dbReference>
<evidence type="ECO:0000256" key="2">
    <source>
        <dbReference type="ARBA" id="ARBA00022679"/>
    </source>
</evidence>
<protein>
    <recommendedName>
        <fullName evidence="4">Phospho-2-dehydro-3-deoxyheptonate aldolase</fullName>
        <ecNumber evidence="4">2.5.1.54</ecNumber>
    </recommendedName>
</protein>
<evidence type="ECO:0000256" key="4">
    <source>
        <dbReference type="RuleBase" id="RU363071"/>
    </source>
</evidence>
<dbReference type="InterPro" id="IPR013785">
    <property type="entry name" value="Aldolase_TIM"/>
</dbReference>
<comment type="catalytic activity">
    <reaction evidence="4">
        <text>D-erythrose 4-phosphate + phosphoenolpyruvate + H2O = 7-phospho-2-dehydro-3-deoxy-D-arabino-heptonate + phosphate</text>
        <dbReference type="Rhea" id="RHEA:14717"/>
        <dbReference type="ChEBI" id="CHEBI:15377"/>
        <dbReference type="ChEBI" id="CHEBI:16897"/>
        <dbReference type="ChEBI" id="CHEBI:43474"/>
        <dbReference type="ChEBI" id="CHEBI:58394"/>
        <dbReference type="ChEBI" id="CHEBI:58702"/>
        <dbReference type="EC" id="2.5.1.54"/>
    </reaction>
</comment>
<feature type="binding site" evidence="3">
    <location>
        <position position="428"/>
    </location>
    <ligand>
        <name>Mn(2+)</name>
        <dbReference type="ChEBI" id="CHEBI:29035"/>
    </ligand>
</feature>